<evidence type="ECO:0000313" key="1">
    <source>
        <dbReference type="EMBL" id="ESA15754.1"/>
    </source>
</evidence>
<organism evidence="1">
    <name type="scientific">Rhizophagus irregularis (strain DAOM 181602 / DAOM 197198 / MUCL 43194)</name>
    <name type="common">Arbuscular mycorrhizal fungus</name>
    <name type="synonym">Glomus intraradices</name>
    <dbReference type="NCBI Taxonomy" id="747089"/>
    <lineage>
        <taxon>Eukaryota</taxon>
        <taxon>Fungi</taxon>
        <taxon>Fungi incertae sedis</taxon>
        <taxon>Mucoromycota</taxon>
        <taxon>Glomeromycotina</taxon>
        <taxon>Glomeromycetes</taxon>
        <taxon>Glomerales</taxon>
        <taxon>Glomeraceae</taxon>
        <taxon>Rhizophagus</taxon>
    </lineage>
</organism>
<dbReference type="HOGENOM" id="CLU_2795221_0_0_1"/>
<proteinExistence type="predicted"/>
<dbReference type="AlphaFoldDB" id="U9U5T1"/>
<protein>
    <submittedName>
        <fullName evidence="1">Uncharacterized protein</fullName>
    </submittedName>
</protein>
<name>U9U5T1_RHIID</name>
<gene>
    <name evidence="1" type="ORF">GLOINDRAFT_162279</name>
</gene>
<sequence length="68" mass="8327">MYSTWNFTLFYEQRIKFHFFFTFFRCCLSPSLPPSLPIITSSLPLYFLKKGVILFYPYYLYKLVVFEL</sequence>
<accession>U9U5T1</accession>
<reference evidence="1" key="1">
    <citation type="submission" date="2013-07" db="EMBL/GenBank/DDBJ databases">
        <title>The genome of an arbuscular mycorrhizal fungus provides insights into the evolution of the oldest plant symbiosis.</title>
        <authorList>
            <consortium name="DOE Joint Genome Institute"/>
            <person name="Tisserant E."/>
            <person name="Malbreil M."/>
            <person name="Kuo A."/>
            <person name="Kohler A."/>
            <person name="Symeonidi A."/>
            <person name="Balestrini R."/>
            <person name="Charron P."/>
            <person name="Duensing N."/>
            <person name="Frei-dit-Frey N."/>
            <person name="Gianinazzi-Pearson V."/>
            <person name="Gilbert B."/>
            <person name="Handa Y."/>
            <person name="Hijri M."/>
            <person name="Kaul R."/>
            <person name="Kawaguchi M."/>
            <person name="Krajinski F."/>
            <person name="Lammers P."/>
            <person name="Lapierre D."/>
            <person name="Masclaux F.G."/>
            <person name="Murat C."/>
            <person name="Morin E."/>
            <person name="Ndikumana S."/>
            <person name="Pagni M."/>
            <person name="Petitpierre D."/>
            <person name="Requena N."/>
            <person name="Rosikiewicz P."/>
            <person name="Riley R."/>
            <person name="Saito K."/>
            <person name="San Clemente H."/>
            <person name="Shapiro H."/>
            <person name="van Tuinen D."/>
            <person name="Becard G."/>
            <person name="Bonfante P."/>
            <person name="Paszkowski U."/>
            <person name="Shachar-Hill Y."/>
            <person name="Young J.P."/>
            <person name="Sanders I.R."/>
            <person name="Henrissat B."/>
            <person name="Rensing S.A."/>
            <person name="Grigoriev I.V."/>
            <person name="Corradi N."/>
            <person name="Roux C."/>
            <person name="Martin F."/>
        </authorList>
    </citation>
    <scope>NUCLEOTIDE SEQUENCE</scope>
    <source>
        <strain evidence="1">DAOM 197198</strain>
    </source>
</reference>
<dbReference type="EMBL" id="KI281679">
    <property type="protein sequence ID" value="ESA15754.1"/>
    <property type="molecule type" value="Genomic_DNA"/>
</dbReference>